<dbReference type="Gramene" id="ONK66310">
    <property type="protein sequence ID" value="ONK66310"/>
    <property type="gene ID" value="A4U43_C06F6370"/>
</dbReference>
<dbReference type="PANTHER" id="PTHR12265:SF11">
    <property type="entry name" value="ALPHA_BETA-HYDROLASES SUPERFAMILY PROTEIN"/>
    <property type="match status" value="1"/>
</dbReference>
<evidence type="ECO:0000313" key="1">
    <source>
        <dbReference type="EMBL" id="ONK66310.1"/>
    </source>
</evidence>
<sequence length="207" mass="23227">MYGARFRSGYGVLLQNLQSRNGIIEKIRGCVIDSAPCAEMSPQVWAAGYCAALLKKRSPSLVEPVEGQKLDARSNRMNAQDIIPAFIEITVLKVLEIFFSLAFMLPYANQRLSSIISTLKDQPPCPQLYLYSTADKMVISSRIQKASSLTKQKQKQLHAECYHGTLQVQKKELYSHQPAGIIASRAANMKLCSILLRTFNGYYWGFI</sequence>
<dbReference type="OMA" id="DIIPAFI"/>
<reference evidence="2" key="1">
    <citation type="journal article" date="2017" name="Nat. Commun.">
        <title>The asparagus genome sheds light on the origin and evolution of a young Y chromosome.</title>
        <authorList>
            <person name="Harkess A."/>
            <person name="Zhou J."/>
            <person name="Xu C."/>
            <person name="Bowers J.E."/>
            <person name="Van der Hulst R."/>
            <person name="Ayyampalayam S."/>
            <person name="Mercati F."/>
            <person name="Riccardi P."/>
            <person name="McKain M.R."/>
            <person name="Kakrana A."/>
            <person name="Tang H."/>
            <person name="Ray J."/>
            <person name="Groenendijk J."/>
            <person name="Arikit S."/>
            <person name="Mathioni S.M."/>
            <person name="Nakano M."/>
            <person name="Shan H."/>
            <person name="Telgmann-Rauber A."/>
            <person name="Kanno A."/>
            <person name="Yue Z."/>
            <person name="Chen H."/>
            <person name="Li W."/>
            <person name="Chen Y."/>
            <person name="Xu X."/>
            <person name="Zhang Y."/>
            <person name="Luo S."/>
            <person name="Chen H."/>
            <person name="Gao J."/>
            <person name="Mao Z."/>
            <person name="Pires J.C."/>
            <person name="Luo M."/>
            <person name="Kudrna D."/>
            <person name="Wing R.A."/>
            <person name="Meyers B.C."/>
            <person name="Yi K."/>
            <person name="Kong H."/>
            <person name="Lavrijsen P."/>
            <person name="Sunseri F."/>
            <person name="Falavigna A."/>
            <person name="Ye Y."/>
            <person name="Leebens-Mack J.H."/>
            <person name="Chen G."/>
        </authorList>
    </citation>
    <scope>NUCLEOTIDE SEQUENCE [LARGE SCALE GENOMIC DNA]</scope>
    <source>
        <strain evidence="2">cv. DH0086</strain>
    </source>
</reference>
<evidence type="ECO:0000313" key="2">
    <source>
        <dbReference type="Proteomes" id="UP000243459"/>
    </source>
</evidence>
<dbReference type="Pfam" id="PF05705">
    <property type="entry name" value="DUF829"/>
    <property type="match status" value="1"/>
</dbReference>
<dbReference type="EMBL" id="CM007386">
    <property type="protein sequence ID" value="ONK66310.1"/>
    <property type="molecule type" value="Genomic_DNA"/>
</dbReference>
<dbReference type="AlphaFoldDB" id="A0A5P1EQK5"/>
<gene>
    <name evidence="1" type="ORF">A4U43_C06F6370</name>
</gene>
<dbReference type="InterPro" id="IPR008547">
    <property type="entry name" value="DUF829_TMEM53"/>
</dbReference>
<organism evidence="1 2">
    <name type="scientific">Asparagus officinalis</name>
    <name type="common">Garden asparagus</name>
    <dbReference type="NCBI Taxonomy" id="4686"/>
    <lineage>
        <taxon>Eukaryota</taxon>
        <taxon>Viridiplantae</taxon>
        <taxon>Streptophyta</taxon>
        <taxon>Embryophyta</taxon>
        <taxon>Tracheophyta</taxon>
        <taxon>Spermatophyta</taxon>
        <taxon>Magnoliopsida</taxon>
        <taxon>Liliopsida</taxon>
        <taxon>Asparagales</taxon>
        <taxon>Asparagaceae</taxon>
        <taxon>Asparagoideae</taxon>
        <taxon>Asparagus</taxon>
    </lineage>
</organism>
<dbReference type="Proteomes" id="UP000243459">
    <property type="component" value="Chromosome 6"/>
</dbReference>
<dbReference type="PANTHER" id="PTHR12265">
    <property type="entry name" value="TRANSMEMBRANE PROTEIN 53"/>
    <property type="match status" value="1"/>
</dbReference>
<accession>A0A5P1EQK5</accession>
<proteinExistence type="predicted"/>
<name>A0A5P1EQK5_ASPOF</name>
<protein>
    <submittedName>
        <fullName evidence="1">Uncharacterized protein</fullName>
    </submittedName>
</protein>
<keyword evidence="2" id="KW-1185">Reference proteome</keyword>